<dbReference type="AlphaFoldDB" id="A0A3D9HJP7"/>
<evidence type="ECO:0000313" key="1">
    <source>
        <dbReference type="EMBL" id="RED49720.1"/>
    </source>
</evidence>
<dbReference type="OrthoDB" id="4829274at2"/>
<evidence type="ECO:0000313" key="2">
    <source>
        <dbReference type="Proteomes" id="UP000256845"/>
    </source>
</evidence>
<reference evidence="1 2" key="1">
    <citation type="submission" date="2018-07" db="EMBL/GenBank/DDBJ databases">
        <title>Genomic Encyclopedia of Type Strains, Phase III (KMG-III): the genomes of soil and plant-associated and newly described type strains.</title>
        <authorList>
            <person name="Whitman W."/>
        </authorList>
    </citation>
    <scope>NUCLEOTIDE SEQUENCE [LARGE SCALE GENOMIC DNA]</scope>
    <source>
        <strain evidence="1 2">CECT 8488</strain>
    </source>
</reference>
<dbReference type="RefSeq" id="WP_115936976.1">
    <property type="nucleotide sequence ID" value="NZ_QRDW01000005.1"/>
</dbReference>
<dbReference type="InterPro" id="IPR040547">
    <property type="entry name" value="CdiI"/>
</dbReference>
<organism evidence="1 2">
    <name type="scientific">Aestuariispira insulae</name>
    <dbReference type="NCBI Taxonomy" id="1461337"/>
    <lineage>
        <taxon>Bacteria</taxon>
        <taxon>Pseudomonadati</taxon>
        <taxon>Pseudomonadota</taxon>
        <taxon>Alphaproteobacteria</taxon>
        <taxon>Rhodospirillales</taxon>
        <taxon>Kiloniellaceae</taxon>
        <taxon>Aestuariispira</taxon>
    </lineage>
</organism>
<dbReference type="Pfam" id="PF18616">
    <property type="entry name" value="CdiI_3"/>
    <property type="match status" value="1"/>
</dbReference>
<sequence>MALIDLSKSLVELEGASPVHDGAYSPVMQATAKARSKPLSDLQAEDFRLLIAQHIGLSILVPMALDLLEDNPMIQASHYPGDLLCTVAGVMDPFWEANRDLKDRMIDIRYRVELLADSIRDFALPETRGFIWR</sequence>
<gene>
    <name evidence="1" type="ORF">DFP90_10591</name>
</gene>
<keyword evidence="2" id="KW-1185">Reference proteome</keyword>
<dbReference type="Proteomes" id="UP000256845">
    <property type="component" value="Unassembled WGS sequence"/>
</dbReference>
<dbReference type="CDD" id="cd20691">
    <property type="entry name" value="CdiI_EC536-like"/>
    <property type="match status" value="1"/>
</dbReference>
<protein>
    <submittedName>
        <fullName evidence="1">Uncharacterized protein</fullName>
    </submittedName>
</protein>
<dbReference type="EMBL" id="QRDW01000005">
    <property type="protein sequence ID" value="RED49720.1"/>
    <property type="molecule type" value="Genomic_DNA"/>
</dbReference>
<accession>A0A3D9HJP7</accession>
<comment type="caution">
    <text evidence="1">The sequence shown here is derived from an EMBL/GenBank/DDBJ whole genome shotgun (WGS) entry which is preliminary data.</text>
</comment>
<name>A0A3D9HJP7_9PROT</name>
<proteinExistence type="predicted"/>